<evidence type="ECO:0000256" key="1">
    <source>
        <dbReference type="SAM" id="MobiDB-lite"/>
    </source>
</evidence>
<comment type="caution">
    <text evidence="2">The sequence shown here is derived from an EMBL/GenBank/DDBJ whole genome shotgun (WGS) entry which is preliminary data.</text>
</comment>
<accession>A0A8J5TZH8</accession>
<dbReference type="Proteomes" id="UP000694050">
    <property type="component" value="Unassembled WGS sequence"/>
</dbReference>
<reference evidence="2" key="1">
    <citation type="submission" date="2021-04" db="EMBL/GenBank/DDBJ databases">
        <title>First draft genome resource for Brassicaceae pathogens Fusarium oxysporum f. sp. raphani and Fusarium oxysporum f. sp. rapae.</title>
        <authorList>
            <person name="Asai S."/>
        </authorList>
    </citation>
    <scope>NUCLEOTIDE SEQUENCE</scope>
    <source>
        <strain evidence="2">Tf1208</strain>
    </source>
</reference>
<keyword evidence="2" id="KW-0346">Stress response</keyword>
<dbReference type="CDD" id="cd10170">
    <property type="entry name" value="ASKHA_NBD_HSP70"/>
    <property type="match status" value="1"/>
</dbReference>
<sequence length="647" mass="72945">MAAQQATPVLVLGIDFGTTYSGIAWCRAGENNEIKFITNWKKRSFAQGDKQKVPSAIFYHHLNDEDPEWGATTPQDDNVLRWFKLLLVDEKDLPDHIRHSVQLKTARALMLKVNKTPVQILGDYLRQIWTHCRQNIVRAEGRRMMNVSAVHLVVTLPAIWPHYVRSRMTEALGHAGLLDITRAGETTLTFISEPEAAALTCLKENADRFNVRVGDHFVICDAGGGTVDLITYKIEKLEPLIMSESVKGDGKSSGPLYDARLTYLDQGGLCGAMFLDERFLKLLKEMIPFEAQKRLDKQTFHRIMESDWEGGLKSSFCESSRDLPIQLSYDGPVDTNFLPSKFSINVSEIRENVFDPVVEQVKQLVQKQVDAVKHKYKKKPKFVILVGGFGRSLYLHEHLQNAVGNRIDVLQQDGEKPWTAVLRGAVLHGLARTNHTSSITVAVASRVSRHSYGTLVNILPFDAKEHDAKDRVWDDGQQEFLAVEQTRWFVEIGHSVSTYDPVCASFWQDLTNPDQDLQIDIVTSDSSTPPTRKDDSVKPMCVIKSSELPKWDTIPVWTNEDGQVFHRITYELRMISDGSSLEFQVYYKNKSIACGSVAFDSTGQNNTDDEDDVQMGSSRPLNNNTNDNNIVDMTDADSDSDYVEAEE</sequence>
<evidence type="ECO:0000313" key="2">
    <source>
        <dbReference type="EMBL" id="KAG7419824.1"/>
    </source>
</evidence>
<evidence type="ECO:0000313" key="3">
    <source>
        <dbReference type="Proteomes" id="UP000694050"/>
    </source>
</evidence>
<gene>
    <name evidence="2" type="primary">Hspa12b-0</name>
    <name evidence="2" type="ORF">Forpe1208_v002404</name>
</gene>
<dbReference type="AlphaFoldDB" id="A0A8J5TZH8"/>
<proteinExistence type="predicted"/>
<dbReference type="PANTHER" id="PTHR14187:SF5">
    <property type="entry name" value="HEAT SHOCK 70 KDA PROTEIN 12A"/>
    <property type="match status" value="1"/>
</dbReference>
<protein>
    <submittedName>
        <fullName evidence="2">Heat shock 70 kDa protein 12B</fullName>
    </submittedName>
</protein>
<dbReference type="EMBL" id="JAELUQ010000002">
    <property type="protein sequence ID" value="KAG7419824.1"/>
    <property type="molecule type" value="Genomic_DNA"/>
</dbReference>
<feature type="compositionally biased region" description="Acidic residues" evidence="1">
    <location>
        <begin position="634"/>
        <end position="647"/>
    </location>
</feature>
<dbReference type="PANTHER" id="PTHR14187">
    <property type="entry name" value="ALPHA KINASE/ELONGATION FACTOR 2 KINASE"/>
    <property type="match status" value="1"/>
</dbReference>
<organism evidence="2 3">
    <name type="scientific">Fusarium oxysporum f. sp. rapae</name>
    <dbReference type="NCBI Taxonomy" id="485398"/>
    <lineage>
        <taxon>Eukaryota</taxon>
        <taxon>Fungi</taxon>
        <taxon>Dikarya</taxon>
        <taxon>Ascomycota</taxon>
        <taxon>Pezizomycotina</taxon>
        <taxon>Sordariomycetes</taxon>
        <taxon>Hypocreomycetidae</taxon>
        <taxon>Hypocreales</taxon>
        <taxon>Nectriaceae</taxon>
        <taxon>Fusarium</taxon>
        <taxon>Fusarium oxysporum species complex</taxon>
    </lineage>
</organism>
<name>A0A8J5TZH8_FUSOX</name>
<feature type="region of interest" description="Disordered" evidence="1">
    <location>
        <begin position="599"/>
        <end position="647"/>
    </location>
</feature>